<organism evidence="1">
    <name type="scientific">Anguilla anguilla</name>
    <name type="common">European freshwater eel</name>
    <name type="synonym">Muraena anguilla</name>
    <dbReference type="NCBI Taxonomy" id="7936"/>
    <lineage>
        <taxon>Eukaryota</taxon>
        <taxon>Metazoa</taxon>
        <taxon>Chordata</taxon>
        <taxon>Craniata</taxon>
        <taxon>Vertebrata</taxon>
        <taxon>Euteleostomi</taxon>
        <taxon>Actinopterygii</taxon>
        <taxon>Neopterygii</taxon>
        <taxon>Teleostei</taxon>
        <taxon>Anguilliformes</taxon>
        <taxon>Anguillidae</taxon>
        <taxon>Anguilla</taxon>
    </lineage>
</organism>
<proteinExistence type="predicted"/>
<dbReference type="EMBL" id="GBXM01016313">
    <property type="protein sequence ID" value="JAH92264.1"/>
    <property type="molecule type" value="Transcribed_RNA"/>
</dbReference>
<accession>A0A0E9WPD1</accession>
<dbReference type="AlphaFoldDB" id="A0A0E9WPD1"/>
<name>A0A0E9WPD1_ANGAN</name>
<evidence type="ECO:0000313" key="1">
    <source>
        <dbReference type="EMBL" id="JAH92264.1"/>
    </source>
</evidence>
<protein>
    <submittedName>
        <fullName evidence="1">Uncharacterized protein</fullName>
    </submittedName>
</protein>
<reference evidence="1" key="1">
    <citation type="submission" date="2014-11" db="EMBL/GenBank/DDBJ databases">
        <authorList>
            <person name="Amaro Gonzalez C."/>
        </authorList>
    </citation>
    <scope>NUCLEOTIDE SEQUENCE</scope>
</reference>
<reference evidence="1" key="2">
    <citation type="journal article" date="2015" name="Fish Shellfish Immunol.">
        <title>Early steps in the European eel (Anguilla anguilla)-Vibrio vulnificus interaction in the gills: Role of the RtxA13 toxin.</title>
        <authorList>
            <person name="Callol A."/>
            <person name="Pajuelo D."/>
            <person name="Ebbesson L."/>
            <person name="Teles M."/>
            <person name="MacKenzie S."/>
            <person name="Amaro C."/>
        </authorList>
    </citation>
    <scope>NUCLEOTIDE SEQUENCE</scope>
</reference>
<sequence>MITTHLCLKAASRLNDTRTLKFTLQNVPLALVLSSHYHFTFCLFFSCCCKIIIKSDLDPSHFTTFSWWNEKVTFATVYKSIKADQKIQK</sequence>